<feature type="region of interest" description="Disordered" evidence="1">
    <location>
        <begin position="508"/>
        <end position="533"/>
    </location>
</feature>
<sequence length="533" mass="59703">MMTTTLPVNAMANDAITSASAAAILAGEFDEDQVLLPYQRRWIADQAQIKIGEKSRRTGLTWAEAADAALNGSMSRTAGGCDTFYVGTTKDMAREFIDACAMWAKAYNLAADDVGEEVLADEDKDILVYVINFASGFKIKALSSNPSNLRGMQGNVVIDEAAFQGDLAALLKAALALTMWGSKVRIISTHNGIEHLFNILITECRAGKRRYSVHRIDIELAIREGLYKRICQVTHQIWSQEAEAEWLANLLSDTATKEDAREEYYCEPKNGGGTYLPRSIRERAARGAGPVLRFTGTAEYNALHESLRALDMQEWLEQTVLPVLNQLPVTLRHALGEDFARSGHLTVFAPITVNEDTTRTVPFLVELANVPYKQQEQALYFICDRLPRRDGIKLDGRGNGNYLAEQAAERYGNEVEVVMPSVAHYRENMPRFKAAFEDDELVVPKHEDVINDLGQIVVLRGVPGIDDKENKGSDGHKRHGDSAYAIFLAFLASKEDCRRYELHRLNKPERPDEREERRQMRITRGLKNQRGLL</sequence>
<evidence type="ECO:0000313" key="3">
    <source>
        <dbReference type="Proteomes" id="UP000285648"/>
    </source>
</evidence>
<evidence type="ECO:0000256" key="1">
    <source>
        <dbReference type="SAM" id="MobiDB-lite"/>
    </source>
</evidence>
<dbReference type="AlphaFoldDB" id="A0A421DSV9"/>
<dbReference type="Gene3D" id="3.40.50.300">
    <property type="entry name" value="P-loop containing nucleotide triphosphate hydrolases"/>
    <property type="match status" value="1"/>
</dbReference>
<evidence type="ECO:0000313" key="2">
    <source>
        <dbReference type="EMBL" id="RLM27496.1"/>
    </source>
</evidence>
<feature type="compositionally biased region" description="Basic and acidic residues" evidence="1">
    <location>
        <begin position="508"/>
        <end position="519"/>
    </location>
</feature>
<dbReference type="Gene3D" id="3.30.420.240">
    <property type="match status" value="1"/>
</dbReference>
<proteinExistence type="predicted"/>
<evidence type="ECO:0008006" key="4">
    <source>
        <dbReference type="Google" id="ProtNLM"/>
    </source>
</evidence>
<comment type="caution">
    <text evidence="2">The sequence shown here is derived from an EMBL/GenBank/DDBJ whole genome shotgun (WGS) entry which is preliminary data.</text>
</comment>
<keyword evidence="3" id="KW-1185">Reference proteome</keyword>
<name>A0A421DSV9_9GAMM</name>
<dbReference type="InterPro" id="IPR012036">
    <property type="entry name" value="Phage_Mu_Gp28"/>
</dbReference>
<dbReference type="Pfam" id="PF03237">
    <property type="entry name" value="Terminase_6N"/>
    <property type="match status" value="1"/>
</dbReference>
<reference evidence="2 3" key="1">
    <citation type="submission" date="2016-09" db="EMBL/GenBank/DDBJ databases">
        <authorList>
            <person name="Doonan J."/>
            <person name="Pachebat J.A."/>
            <person name="Golyshin P.N."/>
            <person name="Denman S."/>
            <person name="Mcdonald J.E."/>
        </authorList>
    </citation>
    <scope>NUCLEOTIDE SEQUENCE [LARGE SCALE GENOMIC DNA]</scope>
    <source>
        <strain evidence="2 3">NCPPB 3934</strain>
    </source>
</reference>
<accession>A0A421DSV9</accession>
<organism evidence="2 3">
    <name type="scientific">Brenneria alni</name>
    <dbReference type="NCBI Taxonomy" id="71656"/>
    <lineage>
        <taxon>Bacteria</taxon>
        <taxon>Pseudomonadati</taxon>
        <taxon>Pseudomonadota</taxon>
        <taxon>Gammaproteobacteria</taxon>
        <taxon>Enterobacterales</taxon>
        <taxon>Pectobacteriaceae</taxon>
        <taxon>Brenneria</taxon>
    </lineage>
</organism>
<protein>
    <recommendedName>
        <fullName evidence="4">Mu-like prophage FluMu protein gp28</fullName>
    </recommendedName>
</protein>
<gene>
    <name evidence="2" type="ORF">BIY29_02325</name>
</gene>
<dbReference type="EMBL" id="MJLZ01000003">
    <property type="protein sequence ID" value="RLM27496.1"/>
    <property type="molecule type" value="Genomic_DNA"/>
</dbReference>
<dbReference type="InterPro" id="IPR027417">
    <property type="entry name" value="P-loop_NTPase"/>
</dbReference>
<dbReference type="Proteomes" id="UP000285648">
    <property type="component" value="Unassembled WGS sequence"/>
</dbReference>
<dbReference type="PIRSF" id="PIRSF007056">
    <property type="entry name" value="UCP007056"/>
    <property type="match status" value="1"/>
</dbReference>